<feature type="transmembrane region" description="Helical" evidence="1">
    <location>
        <begin position="87"/>
        <end position="106"/>
    </location>
</feature>
<reference evidence="2" key="1">
    <citation type="submission" date="2020-10" db="EMBL/GenBank/DDBJ databases">
        <title>Genome sequence of the unusual species of purple photosynthetic bacteria, Phaeovibrio sulfidiphilus DSM 23193, type strain.</title>
        <authorList>
            <person name="Kyndt J.A."/>
            <person name="Meyer T.E."/>
        </authorList>
    </citation>
    <scope>NUCLEOTIDE SEQUENCE</scope>
    <source>
        <strain evidence="2">DSM 23193</strain>
    </source>
</reference>
<comment type="caution">
    <text evidence="2">The sequence shown here is derived from an EMBL/GenBank/DDBJ whole genome shotgun (WGS) entry which is preliminary data.</text>
</comment>
<organism evidence="2 3">
    <name type="scientific">Phaeovibrio sulfidiphilus</name>
    <dbReference type="NCBI Taxonomy" id="1220600"/>
    <lineage>
        <taxon>Bacteria</taxon>
        <taxon>Pseudomonadati</taxon>
        <taxon>Pseudomonadota</taxon>
        <taxon>Alphaproteobacteria</taxon>
        <taxon>Rhodospirillales</taxon>
        <taxon>Rhodospirillaceae</taxon>
        <taxon>Phaeovibrio</taxon>
    </lineage>
</organism>
<proteinExistence type="predicted"/>
<protein>
    <recommendedName>
        <fullName evidence="4">Transmembrane protein</fullName>
    </recommendedName>
</protein>
<feature type="transmembrane region" description="Helical" evidence="1">
    <location>
        <begin position="20"/>
        <end position="42"/>
    </location>
</feature>
<name>A0A8J6YK61_9PROT</name>
<dbReference type="EMBL" id="JACZHT010000009">
    <property type="protein sequence ID" value="MBE1237941.1"/>
    <property type="molecule type" value="Genomic_DNA"/>
</dbReference>
<keyword evidence="1" id="KW-0472">Membrane</keyword>
<dbReference type="AlphaFoldDB" id="A0A8J6YK61"/>
<accession>A0A8J6YK61</accession>
<sequence length="128" mass="13934">MTATSQDTMSENERMTLITLYALYFLGVMTIITGVIAFIMILRRQKTGGNSAIADSHYTYMVRTFLVVAPAGLGALVLYILTWGFLAFLFAVVLLAVAVWALLRCLKGVSLAINAKPIPEPESFGLPS</sequence>
<evidence type="ECO:0008006" key="4">
    <source>
        <dbReference type="Google" id="ProtNLM"/>
    </source>
</evidence>
<keyword evidence="1" id="KW-0812">Transmembrane</keyword>
<evidence type="ECO:0000313" key="2">
    <source>
        <dbReference type="EMBL" id="MBE1237941.1"/>
    </source>
</evidence>
<evidence type="ECO:0000256" key="1">
    <source>
        <dbReference type="SAM" id="Phobius"/>
    </source>
</evidence>
<keyword evidence="1" id="KW-1133">Transmembrane helix</keyword>
<keyword evidence="3" id="KW-1185">Reference proteome</keyword>
<feature type="transmembrane region" description="Helical" evidence="1">
    <location>
        <begin position="62"/>
        <end position="81"/>
    </location>
</feature>
<gene>
    <name evidence="2" type="ORF">IHV25_09835</name>
</gene>
<dbReference type="RefSeq" id="WP_192534956.1">
    <property type="nucleotide sequence ID" value="NZ_JACZHT010000009.1"/>
</dbReference>
<evidence type="ECO:0000313" key="3">
    <source>
        <dbReference type="Proteomes" id="UP000631034"/>
    </source>
</evidence>
<dbReference type="Proteomes" id="UP000631034">
    <property type="component" value="Unassembled WGS sequence"/>
</dbReference>